<evidence type="ECO:0000256" key="1">
    <source>
        <dbReference type="ARBA" id="ARBA00005033"/>
    </source>
</evidence>
<dbReference type="EMBL" id="HBIW01015207">
    <property type="protein sequence ID" value="CAE0697670.1"/>
    <property type="molecule type" value="Transcribed_RNA"/>
</dbReference>
<dbReference type="GO" id="GO:0015940">
    <property type="term" value="P:pantothenate biosynthetic process"/>
    <property type="evidence" value="ECO:0007669"/>
    <property type="project" value="UniProtKB-UniPathway"/>
</dbReference>
<dbReference type="NCBIfam" id="NF001452">
    <property type="entry name" value="PRK00311.1"/>
    <property type="match status" value="1"/>
</dbReference>
<evidence type="ECO:0000256" key="3">
    <source>
        <dbReference type="ARBA" id="ARBA00012618"/>
    </source>
</evidence>
<dbReference type="SUPFAM" id="SSF51621">
    <property type="entry name" value="Phosphoenolpyruvate/pyruvate domain"/>
    <property type="match status" value="1"/>
</dbReference>
<dbReference type="HAMAP" id="MF_00156">
    <property type="entry name" value="PanB"/>
    <property type="match status" value="1"/>
</dbReference>
<dbReference type="InterPro" id="IPR003700">
    <property type="entry name" value="Pantoate_hydroxy_MeTrfase"/>
</dbReference>
<dbReference type="PANTHER" id="PTHR20881:SF0">
    <property type="entry name" value="3-METHYL-2-OXOBUTANOATE HYDROXYMETHYLTRANSFERASE"/>
    <property type="match status" value="1"/>
</dbReference>
<comment type="catalytic activity">
    <reaction evidence="5">
        <text>(6R)-5,10-methylene-5,6,7,8-tetrahydrofolate + 3-methyl-2-oxobutanoate + H2O = 2-dehydropantoate + (6S)-5,6,7,8-tetrahydrofolate</text>
        <dbReference type="Rhea" id="RHEA:11824"/>
        <dbReference type="ChEBI" id="CHEBI:11561"/>
        <dbReference type="ChEBI" id="CHEBI:11851"/>
        <dbReference type="ChEBI" id="CHEBI:15377"/>
        <dbReference type="ChEBI" id="CHEBI:15636"/>
        <dbReference type="ChEBI" id="CHEBI:57453"/>
        <dbReference type="EC" id="2.1.2.11"/>
    </reaction>
</comment>
<dbReference type="Pfam" id="PF02548">
    <property type="entry name" value="Pantoate_transf"/>
    <property type="match status" value="1"/>
</dbReference>
<dbReference type="InterPro" id="IPR015813">
    <property type="entry name" value="Pyrv/PenolPyrv_kinase-like_dom"/>
</dbReference>
<dbReference type="EC" id="2.1.2.11" evidence="3"/>
<dbReference type="NCBIfam" id="TIGR00222">
    <property type="entry name" value="panB"/>
    <property type="match status" value="1"/>
</dbReference>
<keyword evidence="4" id="KW-0808">Transferase</keyword>
<dbReference type="UniPathway" id="UPA00028">
    <property type="reaction ID" value="UER00003"/>
</dbReference>
<name>A0A6S8VGV3_9STRA</name>
<dbReference type="AlphaFoldDB" id="A0A6S8VGV3"/>
<dbReference type="PANTHER" id="PTHR20881">
    <property type="entry name" value="3-METHYL-2-OXOBUTANOATE HYDROXYMETHYLTRANSFERASE"/>
    <property type="match status" value="1"/>
</dbReference>
<dbReference type="CDD" id="cd06557">
    <property type="entry name" value="KPHMT-like"/>
    <property type="match status" value="1"/>
</dbReference>
<dbReference type="Gene3D" id="3.20.20.60">
    <property type="entry name" value="Phosphoenolpyruvate-binding domains"/>
    <property type="match status" value="1"/>
</dbReference>
<comment type="pathway">
    <text evidence="1">Cofactor biosynthesis; (R)-pantothenate biosynthesis; (R)-pantoate from 3-methyl-2-oxobutanoate: step 1/2.</text>
</comment>
<dbReference type="GO" id="GO:0005739">
    <property type="term" value="C:mitochondrion"/>
    <property type="evidence" value="ECO:0007669"/>
    <property type="project" value="TreeGrafter"/>
</dbReference>
<evidence type="ECO:0000256" key="4">
    <source>
        <dbReference type="ARBA" id="ARBA00022679"/>
    </source>
</evidence>
<reference evidence="6" key="1">
    <citation type="submission" date="2021-01" db="EMBL/GenBank/DDBJ databases">
        <authorList>
            <person name="Corre E."/>
            <person name="Pelletier E."/>
            <person name="Niang G."/>
            <person name="Scheremetjew M."/>
            <person name="Finn R."/>
            <person name="Kale V."/>
            <person name="Holt S."/>
            <person name="Cochrane G."/>
            <person name="Meng A."/>
            <person name="Brown T."/>
            <person name="Cohen L."/>
        </authorList>
    </citation>
    <scope>NUCLEOTIDE SEQUENCE</scope>
    <source>
        <strain evidence="6">CCMP1756</strain>
    </source>
</reference>
<proteinExistence type="inferred from homology"/>
<dbReference type="GO" id="GO:0000287">
    <property type="term" value="F:magnesium ion binding"/>
    <property type="evidence" value="ECO:0007669"/>
    <property type="project" value="TreeGrafter"/>
</dbReference>
<sequence length="339" mass="35484">MRRAAAAPVRALSGETAAARRKVTAMGLLRMKRLGEKICMVTAHDYPSAAHVGAAGVDVALCGDSLGMVALGYADTRPVTLDEMLHHCRAARRGLGAVGDAPLLVMDLPFGAYEESPAVALRAAHRAVKEGGADGVKVEGGSPRVAATVETLVDAGVAVMGHVGLTPQAVAVTGGFRAQGRTARRARRLVDEALALERAGAFAVVAECVPATVGAALSRALAVPCVGIGAGPGCDGQVLVYSDLLGSLAHPHHASHVPRFCRVFAEVGKESRRGLAAFRDAVRTGAFPSDEYSPYAMSDAEAARFAASLARDADRRREDSDEVRRRHIADDEYEIAKLY</sequence>
<dbReference type="InterPro" id="IPR040442">
    <property type="entry name" value="Pyrv_kinase-like_dom_sf"/>
</dbReference>
<evidence type="ECO:0000256" key="2">
    <source>
        <dbReference type="ARBA" id="ARBA00008676"/>
    </source>
</evidence>
<organism evidence="6">
    <name type="scientific">Pelagomonas calceolata</name>
    <dbReference type="NCBI Taxonomy" id="35677"/>
    <lineage>
        <taxon>Eukaryota</taxon>
        <taxon>Sar</taxon>
        <taxon>Stramenopiles</taxon>
        <taxon>Ochrophyta</taxon>
        <taxon>Pelagophyceae</taxon>
        <taxon>Pelagomonadales</taxon>
        <taxon>Pelagomonadaceae</taxon>
        <taxon>Pelagomonas</taxon>
    </lineage>
</organism>
<protein>
    <recommendedName>
        <fullName evidence="3">3-methyl-2-oxobutanoate hydroxymethyltransferase</fullName>
        <ecNumber evidence="3">2.1.2.11</ecNumber>
    </recommendedName>
</protein>
<comment type="similarity">
    <text evidence="2">Belongs to the PanB family.</text>
</comment>
<evidence type="ECO:0000256" key="5">
    <source>
        <dbReference type="ARBA" id="ARBA00049172"/>
    </source>
</evidence>
<accession>A0A6S8VGV3</accession>
<dbReference type="FunFam" id="3.20.20.60:FF:000003">
    <property type="entry name" value="3-methyl-2-oxobutanoate hydroxymethyltransferase"/>
    <property type="match status" value="1"/>
</dbReference>
<dbReference type="GO" id="GO:0003864">
    <property type="term" value="F:3-methyl-2-oxobutanoate hydroxymethyltransferase activity"/>
    <property type="evidence" value="ECO:0007669"/>
    <property type="project" value="UniProtKB-EC"/>
</dbReference>
<evidence type="ECO:0000313" key="6">
    <source>
        <dbReference type="EMBL" id="CAE0697670.1"/>
    </source>
</evidence>
<gene>
    <name evidence="6" type="ORF">PCAL00307_LOCUS13106</name>
</gene>